<proteinExistence type="predicted"/>
<feature type="non-terminal residue" evidence="2">
    <location>
        <position position="1"/>
    </location>
</feature>
<protein>
    <recommendedName>
        <fullName evidence="1">DUF6699 domain-containing protein</fullName>
    </recommendedName>
</protein>
<feature type="non-terminal residue" evidence="2">
    <location>
        <position position="82"/>
    </location>
</feature>
<dbReference type="EMBL" id="ML178826">
    <property type="protein sequence ID" value="TFL01153.1"/>
    <property type="molecule type" value="Genomic_DNA"/>
</dbReference>
<evidence type="ECO:0000313" key="2">
    <source>
        <dbReference type="EMBL" id="TFL01153.1"/>
    </source>
</evidence>
<sequence>DVLAVIHAKLHERITHADWAVLSKKEEVGVAKAYTRRCKNAGGARETVERASGVRRVDYLMGRVRFMGLEWVGDGGVRLITA</sequence>
<accession>A0A5C3QGE2</accession>
<dbReference type="AlphaFoldDB" id="A0A5C3QGE2"/>
<feature type="domain" description="DUF6699" evidence="1">
    <location>
        <begin position="1"/>
        <end position="72"/>
    </location>
</feature>
<reference evidence="2 3" key="1">
    <citation type="journal article" date="2019" name="Nat. Ecol. Evol.">
        <title>Megaphylogeny resolves global patterns of mushroom evolution.</title>
        <authorList>
            <person name="Varga T."/>
            <person name="Krizsan K."/>
            <person name="Foldi C."/>
            <person name="Dima B."/>
            <person name="Sanchez-Garcia M."/>
            <person name="Sanchez-Ramirez S."/>
            <person name="Szollosi G.J."/>
            <person name="Szarkandi J.G."/>
            <person name="Papp V."/>
            <person name="Albert L."/>
            <person name="Andreopoulos W."/>
            <person name="Angelini C."/>
            <person name="Antonin V."/>
            <person name="Barry K.W."/>
            <person name="Bougher N.L."/>
            <person name="Buchanan P."/>
            <person name="Buyck B."/>
            <person name="Bense V."/>
            <person name="Catcheside P."/>
            <person name="Chovatia M."/>
            <person name="Cooper J."/>
            <person name="Damon W."/>
            <person name="Desjardin D."/>
            <person name="Finy P."/>
            <person name="Geml J."/>
            <person name="Haridas S."/>
            <person name="Hughes K."/>
            <person name="Justo A."/>
            <person name="Karasinski D."/>
            <person name="Kautmanova I."/>
            <person name="Kiss B."/>
            <person name="Kocsube S."/>
            <person name="Kotiranta H."/>
            <person name="LaButti K.M."/>
            <person name="Lechner B.E."/>
            <person name="Liimatainen K."/>
            <person name="Lipzen A."/>
            <person name="Lukacs Z."/>
            <person name="Mihaltcheva S."/>
            <person name="Morgado L.N."/>
            <person name="Niskanen T."/>
            <person name="Noordeloos M.E."/>
            <person name="Ohm R.A."/>
            <person name="Ortiz-Santana B."/>
            <person name="Ovrebo C."/>
            <person name="Racz N."/>
            <person name="Riley R."/>
            <person name="Savchenko A."/>
            <person name="Shiryaev A."/>
            <person name="Soop K."/>
            <person name="Spirin V."/>
            <person name="Szebenyi C."/>
            <person name="Tomsovsky M."/>
            <person name="Tulloss R.E."/>
            <person name="Uehling J."/>
            <person name="Grigoriev I.V."/>
            <person name="Vagvolgyi C."/>
            <person name="Papp T."/>
            <person name="Martin F.M."/>
            <person name="Miettinen O."/>
            <person name="Hibbett D.S."/>
            <person name="Nagy L.G."/>
        </authorList>
    </citation>
    <scope>NUCLEOTIDE SEQUENCE [LARGE SCALE GENOMIC DNA]</scope>
    <source>
        <strain evidence="2 3">CBS 309.79</strain>
    </source>
</reference>
<dbReference type="OrthoDB" id="3251728at2759"/>
<dbReference type="Pfam" id="PF20415">
    <property type="entry name" value="DUF6699"/>
    <property type="match status" value="1"/>
</dbReference>
<keyword evidence="3" id="KW-1185">Reference proteome</keyword>
<dbReference type="STRING" id="1884261.A0A5C3QGE2"/>
<name>A0A5C3QGE2_9AGAR</name>
<gene>
    <name evidence="2" type="ORF">BDV98DRAFT_482367</name>
</gene>
<dbReference type="Proteomes" id="UP000305067">
    <property type="component" value="Unassembled WGS sequence"/>
</dbReference>
<evidence type="ECO:0000259" key="1">
    <source>
        <dbReference type="Pfam" id="PF20415"/>
    </source>
</evidence>
<dbReference type="InterPro" id="IPR046522">
    <property type="entry name" value="DUF6699"/>
</dbReference>
<evidence type="ECO:0000313" key="3">
    <source>
        <dbReference type="Proteomes" id="UP000305067"/>
    </source>
</evidence>
<organism evidence="2 3">
    <name type="scientific">Pterulicium gracile</name>
    <dbReference type="NCBI Taxonomy" id="1884261"/>
    <lineage>
        <taxon>Eukaryota</taxon>
        <taxon>Fungi</taxon>
        <taxon>Dikarya</taxon>
        <taxon>Basidiomycota</taxon>
        <taxon>Agaricomycotina</taxon>
        <taxon>Agaricomycetes</taxon>
        <taxon>Agaricomycetidae</taxon>
        <taxon>Agaricales</taxon>
        <taxon>Pleurotineae</taxon>
        <taxon>Pterulaceae</taxon>
        <taxon>Pterulicium</taxon>
    </lineage>
</organism>